<proteinExistence type="inferred from homology"/>
<keyword evidence="7" id="KW-0496">Mitochondrion</keyword>
<dbReference type="SUPFAM" id="SSF103506">
    <property type="entry name" value="Mitochondrial carrier"/>
    <property type="match status" value="1"/>
</dbReference>
<evidence type="ECO:0000256" key="6">
    <source>
        <dbReference type="ARBA" id="ARBA00022989"/>
    </source>
</evidence>
<evidence type="ECO:0000256" key="5">
    <source>
        <dbReference type="ARBA" id="ARBA00022792"/>
    </source>
</evidence>
<dbReference type="GO" id="GO:0005743">
    <property type="term" value="C:mitochondrial inner membrane"/>
    <property type="evidence" value="ECO:0007669"/>
    <property type="project" value="UniProtKB-SubCell"/>
</dbReference>
<evidence type="ECO:0000256" key="9">
    <source>
        <dbReference type="PROSITE-ProRule" id="PRU00282"/>
    </source>
</evidence>
<evidence type="ECO:0000256" key="3">
    <source>
        <dbReference type="ARBA" id="ARBA00022692"/>
    </source>
</evidence>
<dbReference type="PROSITE" id="PS50920">
    <property type="entry name" value="SOLCAR"/>
    <property type="match status" value="3"/>
</dbReference>
<dbReference type="OrthoDB" id="269120at2759"/>
<feature type="repeat" description="Solcar" evidence="9">
    <location>
        <begin position="261"/>
        <end position="350"/>
    </location>
</feature>
<keyword evidence="4" id="KW-0677">Repeat</keyword>
<gene>
    <name evidence="11" type="ORF">K470DRAFT_256869</name>
</gene>
<dbReference type="InterPro" id="IPR049562">
    <property type="entry name" value="SLC25A33/36-like"/>
</dbReference>
<keyword evidence="2 10" id="KW-0813">Transport</keyword>
<evidence type="ECO:0000256" key="1">
    <source>
        <dbReference type="ARBA" id="ARBA00004448"/>
    </source>
</evidence>
<keyword evidence="5" id="KW-0999">Mitochondrion inner membrane</keyword>
<evidence type="ECO:0000256" key="4">
    <source>
        <dbReference type="ARBA" id="ARBA00022737"/>
    </source>
</evidence>
<sequence length="357" mass="38956">MFTPPKPLTQGRELGLIDPKTVQKDEDKTRRPWAHFVAGGMGGMAAATLTSPLDVLKTRLQSTFYQSQLAAQRAARGIPPPSQLPFGRAAWLHVRETCGILAQIPRVEGWRALFKGLGPNLVGVVPSRAIAFWAYGNGKKFISNTFYGGQESVPVFLLAGICAGMITGTATNPIWVVKTRLQLDKEQAGGRKYKNALDCIRKTVRMEGIRGLYRGLSASYLGTAESTLQWILYEQAKRMLARREARVLASGRPPTKWDETVSWGGKLGAAGAAKLVAALATYPHEVVRTRLRQAPVADGRPKYRGLLNCFVVVAREEGISALYGGLVPHILRVVPSAAIMFGVYEGMLRVLKESSNV</sequence>
<dbReference type="GO" id="GO:1990519">
    <property type="term" value="P:pyrimidine nucleotide import into mitochondrion"/>
    <property type="evidence" value="ECO:0007669"/>
    <property type="project" value="TreeGrafter"/>
</dbReference>
<evidence type="ECO:0000313" key="11">
    <source>
        <dbReference type="EMBL" id="KAF2861487.1"/>
    </source>
</evidence>
<evidence type="ECO:0000256" key="7">
    <source>
        <dbReference type="ARBA" id="ARBA00023128"/>
    </source>
</evidence>
<dbReference type="Pfam" id="PF00153">
    <property type="entry name" value="Mito_carr"/>
    <property type="match status" value="3"/>
</dbReference>
<evidence type="ECO:0000256" key="10">
    <source>
        <dbReference type="RuleBase" id="RU000488"/>
    </source>
</evidence>
<dbReference type="Proteomes" id="UP000799421">
    <property type="component" value="Unassembled WGS sequence"/>
</dbReference>
<comment type="subcellular location">
    <subcellularLocation>
        <location evidence="1">Mitochondrion inner membrane</location>
        <topology evidence="1">Multi-pass membrane protein</topology>
    </subcellularLocation>
</comment>
<keyword evidence="3 9" id="KW-0812">Transmembrane</keyword>
<evidence type="ECO:0000313" key="12">
    <source>
        <dbReference type="Proteomes" id="UP000799421"/>
    </source>
</evidence>
<feature type="repeat" description="Solcar" evidence="9">
    <location>
        <begin position="30"/>
        <end position="141"/>
    </location>
</feature>
<dbReference type="InterPro" id="IPR023395">
    <property type="entry name" value="MCP_dom_sf"/>
</dbReference>
<evidence type="ECO:0000256" key="8">
    <source>
        <dbReference type="ARBA" id="ARBA00023136"/>
    </source>
</evidence>
<dbReference type="PANTHER" id="PTHR45829">
    <property type="entry name" value="MITOCHONDRIAL CARRIER PROTEIN RIM2"/>
    <property type="match status" value="1"/>
</dbReference>
<protein>
    <submittedName>
        <fullName evidence="11">Mitochondrial carrier</fullName>
    </submittedName>
</protein>
<dbReference type="GO" id="GO:0015218">
    <property type="term" value="F:pyrimidine nucleotide transmembrane transporter activity"/>
    <property type="evidence" value="ECO:0007669"/>
    <property type="project" value="InterPro"/>
</dbReference>
<dbReference type="PRINTS" id="PR00926">
    <property type="entry name" value="MITOCARRIER"/>
</dbReference>
<evidence type="ECO:0000256" key="2">
    <source>
        <dbReference type="ARBA" id="ARBA00022448"/>
    </source>
</evidence>
<organism evidence="11 12">
    <name type="scientific">Piedraia hortae CBS 480.64</name>
    <dbReference type="NCBI Taxonomy" id="1314780"/>
    <lineage>
        <taxon>Eukaryota</taxon>
        <taxon>Fungi</taxon>
        <taxon>Dikarya</taxon>
        <taxon>Ascomycota</taxon>
        <taxon>Pezizomycotina</taxon>
        <taxon>Dothideomycetes</taxon>
        <taxon>Dothideomycetidae</taxon>
        <taxon>Capnodiales</taxon>
        <taxon>Piedraiaceae</taxon>
        <taxon>Piedraia</taxon>
    </lineage>
</organism>
<dbReference type="InterPro" id="IPR018108">
    <property type="entry name" value="MCP_transmembrane"/>
</dbReference>
<keyword evidence="8 9" id="KW-0472">Membrane</keyword>
<name>A0A6A7C2L3_9PEZI</name>
<dbReference type="InterPro" id="IPR002067">
    <property type="entry name" value="MCP"/>
</dbReference>
<comment type="similarity">
    <text evidence="10">Belongs to the mitochondrial carrier (TC 2.A.29) family.</text>
</comment>
<accession>A0A6A7C2L3</accession>
<dbReference type="PANTHER" id="PTHR45829:SF4">
    <property type="entry name" value="MITOCHONDRIAL CARRIER PROTEIN RIM2"/>
    <property type="match status" value="1"/>
</dbReference>
<feature type="repeat" description="Solcar" evidence="9">
    <location>
        <begin position="151"/>
        <end position="239"/>
    </location>
</feature>
<dbReference type="EMBL" id="MU005972">
    <property type="protein sequence ID" value="KAF2861487.1"/>
    <property type="molecule type" value="Genomic_DNA"/>
</dbReference>
<keyword evidence="12" id="KW-1185">Reference proteome</keyword>
<keyword evidence="6" id="KW-1133">Transmembrane helix</keyword>
<reference evidence="11" key="1">
    <citation type="journal article" date="2020" name="Stud. Mycol.">
        <title>101 Dothideomycetes genomes: a test case for predicting lifestyles and emergence of pathogens.</title>
        <authorList>
            <person name="Haridas S."/>
            <person name="Albert R."/>
            <person name="Binder M."/>
            <person name="Bloem J."/>
            <person name="Labutti K."/>
            <person name="Salamov A."/>
            <person name="Andreopoulos B."/>
            <person name="Baker S."/>
            <person name="Barry K."/>
            <person name="Bills G."/>
            <person name="Bluhm B."/>
            <person name="Cannon C."/>
            <person name="Castanera R."/>
            <person name="Culley D."/>
            <person name="Daum C."/>
            <person name="Ezra D."/>
            <person name="Gonzalez J."/>
            <person name="Henrissat B."/>
            <person name="Kuo A."/>
            <person name="Liang C."/>
            <person name="Lipzen A."/>
            <person name="Lutzoni F."/>
            <person name="Magnuson J."/>
            <person name="Mondo S."/>
            <person name="Nolan M."/>
            <person name="Ohm R."/>
            <person name="Pangilinan J."/>
            <person name="Park H.-J."/>
            <person name="Ramirez L."/>
            <person name="Alfaro M."/>
            <person name="Sun H."/>
            <person name="Tritt A."/>
            <person name="Yoshinaga Y."/>
            <person name="Zwiers L.-H."/>
            <person name="Turgeon B."/>
            <person name="Goodwin S."/>
            <person name="Spatafora J."/>
            <person name="Crous P."/>
            <person name="Grigoriev I."/>
        </authorList>
    </citation>
    <scope>NUCLEOTIDE SEQUENCE</scope>
    <source>
        <strain evidence="11">CBS 480.64</strain>
    </source>
</reference>
<dbReference type="Gene3D" id="1.50.40.10">
    <property type="entry name" value="Mitochondrial carrier domain"/>
    <property type="match status" value="2"/>
</dbReference>
<dbReference type="AlphaFoldDB" id="A0A6A7C2L3"/>